<evidence type="ECO:0000313" key="3">
    <source>
        <dbReference type="Proteomes" id="UP000295560"/>
    </source>
</evidence>
<dbReference type="PANTHER" id="PTHR37017:SF11">
    <property type="entry name" value="ESTERASE_LIPASE_THIOESTERASE DOMAIN-CONTAINING PROTEIN"/>
    <property type="match status" value="1"/>
</dbReference>
<dbReference type="InterPro" id="IPR029058">
    <property type="entry name" value="AB_hydrolase_fold"/>
</dbReference>
<keyword evidence="3" id="KW-1185">Reference proteome</keyword>
<dbReference type="OrthoDB" id="9773549at2"/>
<sequence length="231" mass="24089">MTTTYVLVHGGFVDGTYWAETAALLEKEGHRVLVADLPSTGTDPAELGDLYADATAVRAMLDTVDGPVVLVGHSYGGMVITEVADHPAIVRRVYLSAFWPAGGQSLLDLIGGELPPSGWIVPVADGAAVRVTDDIDVARETLAADVDPARFAAFHAGFLLSSASAMGVAGTAPERAHPVTYVVLGRDNAIPPEAQEAMAARADDVQRIPRSSHSPMLADPEGLASLLARLA</sequence>
<proteinExistence type="predicted"/>
<dbReference type="PRINTS" id="PR00111">
    <property type="entry name" value="ABHYDROLASE"/>
</dbReference>
<name>A0A4R1I153_PSEEN</name>
<comment type="caution">
    <text evidence="2">The sequence shown here is derived from an EMBL/GenBank/DDBJ whole genome shotgun (WGS) entry which is preliminary data.</text>
</comment>
<accession>A0A4R1I153</accession>
<gene>
    <name evidence="2" type="ORF">EV378_3132</name>
</gene>
<dbReference type="Pfam" id="PF12697">
    <property type="entry name" value="Abhydrolase_6"/>
    <property type="match status" value="1"/>
</dbReference>
<protein>
    <submittedName>
        <fullName evidence="2">Pimeloyl-ACP methyl ester carboxylesterase</fullName>
    </submittedName>
</protein>
<dbReference type="InterPro" id="IPR000073">
    <property type="entry name" value="AB_hydrolase_1"/>
</dbReference>
<dbReference type="RefSeq" id="WP_132425738.1">
    <property type="nucleotide sequence ID" value="NZ_SMFZ01000001.1"/>
</dbReference>
<dbReference type="AlphaFoldDB" id="A0A4R1I153"/>
<dbReference type="Gene3D" id="3.40.50.1820">
    <property type="entry name" value="alpha/beta hydrolase"/>
    <property type="match status" value="1"/>
</dbReference>
<dbReference type="GO" id="GO:0003824">
    <property type="term" value="F:catalytic activity"/>
    <property type="evidence" value="ECO:0007669"/>
    <property type="project" value="UniProtKB-ARBA"/>
</dbReference>
<feature type="domain" description="AB hydrolase-1" evidence="1">
    <location>
        <begin position="6"/>
        <end position="225"/>
    </location>
</feature>
<organism evidence="2 3">
    <name type="scientific">Pseudonocardia endophytica</name>
    <dbReference type="NCBI Taxonomy" id="401976"/>
    <lineage>
        <taxon>Bacteria</taxon>
        <taxon>Bacillati</taxon>
        <taxon>Actinomycetota</taxon>
        <taxon>Actinomycetes</taxon>
        <taxon>Pseudonocardiales</taxon>
        <taxon>Pseudonocardiaceae</taxon>
        <taxon>Pseudonocardia</taxon>
    </lineage>
</organism>
<evidence type="ECO:0000313" key="2">
    <source>
        <dbReference type="EMBL" id="TCK27265.1"/>
    </source>
</evidence>
<dbReference type="InterPro" id="IPR052897">
    <property type="entry name" value="Sec-Metab_Biosynth_Hydrolase"/>
</dbReference>
<dbReference type="SUPFAM" id="SSF53474">
    <property type="entry name" value="alpha/beta-Hydrolases"/>
    <property type="match status" value="1"/>
</dbReference>
<reference evidence="2 3" key="1">
    <citation type="submission" date="2019-03" db="EMBL/GenBank/DDBJ databases">
        <title>Sequencing the genomes of 1000 actinobacteria strains.</title>
        <authorList>
            <person name="Klenk H.-P."/>
        </authorList>
    </citation>
    <scope>NUCLEOTIDE SEQUENCE [LARGE SCALE GENOMIC DNA]</scope>
    <source>
        <strain evidence="2 3">DSM 44969</strain>
    </source>
</reference>
<dbReference type="PANTHER" id="PTHR37017">
    <property type="entry name" value="AB HYDROLASE-1 DOMAIN-CONTAINING PROTEIN-RELATED"/>
    <property type="match status" value="1"/>
</dbReference>
<dbReference type="Proteomes" id="UP000295560">
    <property type="component" value="Unassembled WGS sequence"/>
</dbReference>
<evidence type="ECO:0000259" key="1">
    <source>
        <dbReference type="Pfam" id="PF12697"/>
    </source>
</evidence>
<dbReference type="EMBL" id="SMFZ01000001">
    <property type="protein sequence ID" value="TCK27265.1"/>
    <property type="molecule type" value="Genomic_DNA"/>
</dbReference>